<feature type="domain" description="1-deoxy-D-xylulose 5-phosphate reductoisomerase C-terminal" evidence="13">
    <location>
        <begin position="152"/>
        <end position="235"/>
    </location>
</feature>
<reference evidence="15" key="1">
    <citation type="submission" date="2019-03" db="EMBL/GenBank/DDBJ databases">
        <title>Single cell metagenomics reveals metabolic interactions within the superorganism composed of flagellate Streblomastix strix and complex community of Bacteroidetes bacteria on its surface.</title>
        <authorList>
            <person name="Treitli S.C."/>
            <person name="Kolisko M."/>
            <person name="Husnik F."/>
            <person name="Keeling P."/>
            <person name="Hampl V."/>
        </authorList>
    </citation>
    <scope>NUCLEOTIDE SEQUENCE</scope>
    <source>
        <strain evidence="15">STM</strain>
    </source>
</reference>
<evidence type="ECO:0000259" key="13">
    <source>
        <dbReference type="Pfam" id="PF08436"/>
    </source>
</evidence>
<evidence type="ECO:0000256" key="4">
    <source>
        <dbReference type="ARBA" id="ARBA00006825"/>
    </source>
</evidence>
<dbReference type="SUPFAM" id="SSF69055">
    <property type="entry name" value="1-deoxy-D-xylulose-5-phosphate reductoisomerase, C-terminal domain"/>
    <property type="match status" value="1"/>
</dbReference>
<feature type="domain" description="DXP reductoisomerase C-terminal" evidence="14">
    <location>
        <begin position="267"/>
        <end position="382"/>
    </location>
</feature>
<evidence type="ECO:0000313" key="15">
    <source>
        <dbReference type="EMBL" id="KAA6334204.1"/>
    </source>
</evidence>
<comment type="caution">
    <text evidence="15">The sequence shown here is derived from an EMBL/GenBank/DDBJ whole genome shotgun (WGS) entry which is preliminary data.</text>
</comment>
<proteinExistence type="inferred from homology"/>
<dbReference type="GO" id="GO:0030145">
    <property type="term" value="F:manganese ion binding"/>
    <property type="evidence" value="ECO:0007669"/>
    <property type="project" value="TreeGrafter"/>
</dbReference>
<evidence type="ECO:0000256" key="3">
    <source>
        <dbReference type="ARBA" id="ARBA00005094"/>
    </source>
</evidence>
<dbReference type="GO" id="GO:0051484">
    <property type="term" value="P:isopentenyl diphosphate biosynthetic process, methylerythritol 4-phosphate pathway involved in terpenoid biosynthetic process"/>
    <property type="evidence" value="ECO:0007669"/>
    <property type="project" value="TreeGrafter"/>
</dbReference>
<dbReference type="Gene3D" id="3.40.50.720">
    <property type="entry name" value="NAD(P)-binding Rossmann-like Domain"/>
    <property type="match status" value="1"/>
</dbReference>
<dbReference type="Pfam" id="PF13288">
    <property type="entry name" value="DXPR_C"/>
    <property type="match status" value="1"/>
</dbReference>
<dbReference type="InterPro" id="IPR036169">
    <property type="entry name" value="DXPR_C_sf"/>
</dbReference>
<evidence type="ECO:0000256" key="7">
    <source>
        <dbReference type="ARBA" id="ARBA00022857"/>
    </source>
</evidence>
<dbReference type="InterPro" id="IPR003821">
    <property type="entry name" value="DXP_reductoisomerase"/>
</dbReference>
<dbReference type="Pfam" id="PF02670">
    <property type="entry name" value="DXP_reductoisom"/>
    <property type="match status" value="1"/>
</dbReference>
<dbReference type="GO" id="GO:0030604">
    <property type="term" value="F:1-deoxy-D-xylulose-5-phosphate reductoisomerase activity"/>
    <property type="evidence" value="ECO:0007669"/>
    <property type="project" value="UniProtKB-EC"/>
</dbReference>
<dbReference type="Pfam" id="PF08436">
    <property type="entry name" value="DXP_redisom_C"/>
    <property type="match status" value="1"/>
</dbReference>
<dbReference type="FunFam" id="3.40.50.720:FF:000045">
    <property type="entry name" value="1-deoxy-D-xylulose 5-phosphate reductoisomerase"/>
    <property type="match status" value="1"/>
</dbReference>
<comment type="cofactor">
    <cofactor evidence="2">
        <name>Mg(2+)</name>
        <dbReference type="ChEBI" id="CHEBI:18420"/>
    </cofactor>
</comment>
<dbReference type="HAMAP" id="MF_00183">
    <property type="entry name" value="DXP_reductoisom"/>
    <property type="match status" value="1"/>
</dbReference>
<dbReference type="PIRSF" id="PIRSF006205">
    <property type="entry name" value="Dxp_reductismrs"/>
    <property type="match status" value="1"/>
</dbReference>
<dbReference type="SUPFAM" id="SSF55347">
    <property type="entry name" value="Glyceraldehyde-3-phosphate dehydrogenase-like, C-terminal domain"/>
    <property type="match status" value="1"/>
</dbReference>
<dbReference type="PANTHER" id="PTHR30525">
    <property type="entry name" value="1-DEOXY-D-XYLULOSE 5-PHOSPHATE REDUCTOISOMERASE"/>
    <property type="match status" value="1"/>
</dbReference>
<evidence type="ECO:0000256" key="6">
    <source>
        <dbReference type="ARBA" id="ARBA00022723"/>
    </source>
</evidence>
<comment type="cofactor">
    <cofactor evidence="1">
        <name>Mn(2+)</name>
        <dbReference type="ChEBI" id="CHEBI:29035"/>
    </cofactor>
</comment>
<feature type="domain" description="1-deoxy-D-xylulose 5-phosphate reductoisomerase N-terminal" evidence="12">
    <location>
        <begin position="12"/>
        <end position="138"/>
    </location>
</feature>
<protein>
    <recommendedName>
        <fullName evidence="5">1-deoxy-D-xylulose-5-phosphate reductoisomerase</fullName>
        <ecNumber evidence="5">1.1.1.267</ecNumber>
    </recommendedName>
</protein>
<comment type="pathway">
    <text evidence="3">Isoprenoid biosynthesis; isopentenyl diphosphate biosynthesis via DXP pathway; isopentenyl diphosphate from 1-deoxy-D-xylulose 5-phosphate: step 1/6.</text>
</comment>
<dbReference type="InterPro" id="IPR013644">
    <property type="entry name" value="DXP_reductoisomerase_C"/>
</dbReference>
<dbReference type="AlphaFoldDB" id="A0A5J4RKV0"/>
<evidence type="ECO:0000256" key="8">
    <source>
        <dbReference type="ARBA" id="ARBA00023002"/>
    </source>
</evidence>
<dbReference type="EMBL" id="SNRY01001024">
    <property type="protein sequence ID" value="KAA6334204.1"/>
    <property type="molecule type" value="Genomic_DNA"/>
</dbReference>
<dbReference type="InterPro" id="IPR013512">
    <property type="entry name" value="DXP_reductoisomerase_N"/>
</dbReference>
<keyword evidence="15" id="KW-0413">Isomerase</keyword>
<dbReference type="NCBIfam" id="TIGR00243">
    <property type="entry name" value="Dxr"/>
    <property type="match status" value="1"/>
</dbReference>
<keyword evidence="8 15" id="KW-0560">Oxidoreductase</keyword>
<comment type="similarity">
    <text evidence="4">Belongs to the DXR family.</text>
</comment>
<evidence type="ECO:0000259" key="12">
    <source>
        <dbReference type="Pfam" id="PF02670"/>
    </source>
</evidence>
<evidence type="ECO:0000256" key="9">
    <source>
        <dbReference type="ARBA" id="ARBA00023211"/>
    </source>
</evidence>
<dbReference type="InterPro" id="IPR036291">
    <property type="entry name" value="NAD(P)-bd_dom_sf"/>
</dbReference>
<dbReference type="NCBIfam" id="NF009114">
    <property type="entry name" value="PRK12464.1"/>
    <property type="match status" value="1"/>
</dbReference>
<evidence type="ECO:0000256" key="10">
    <source>
        <dbReference type="ARBA" id="ARBA00023229"/>
    </source>
</evidence>
<sequence length="394" mass="43665">METDEGFKRKQIAILGSTGSIGTQALQVIEEHPERYEVYALTANNKVNELIAQARKFKPEAVVIADESQYNILKNALKDLPVKVYAGTEAICQIVESQPIDIVLTAMVGYAGLKPTINAIRTHKTIALANKETLVVAGELINELAFQHHTLILPVDSEHSAVFQCLAGETGNHIEKVILTASGGPFRTYTQKQLQFVTKAQALKHPNWKMGTKITIDSASMMNKGFEIIEAKWLFGLTPEQIEVVIHPQSIIHSMVQFKDGSVKAQLGLPDMRLPIGYAFSYPDRLPSSSERLDFTPCMSLTFEQPDTNCFRNLAFAYAAMSLAGNMPCIVNAANERAVAAFLRDEIGFLDMSDVIEKTMIRASYIKKPSYDDYVATNAEATRIAEEQIQLIHN</sequence>
<organism evidence="15">
    <name type="scientific">termite gut metagenome</name>
    <dbReference type="NCBI Taxonomy" id="433724"/>
    <lineage>
        <taxon>unclassified sequences</taxon>
        <taxon>metagenomes</taxon>
        <taxon>organismal metagenomes</taxon>
    </lineage>
</organism>
<gene>
    <name evidence="15" type="ORF">EZS27_017459</name>
</gene>
<evidence type="ECO:0000259" key="14">
    <source>
        <dbReference type="Pfam" id="PF13288"/>
    </source>
</evidence>
<dbReference type="EC" id="1.1.1.267" evidence="5"/>
<keyword evidence="7" id="KW-0521">NADP</keyword>
<dbReference type="Gene3D" id="1.10.1740.10">
    <property type="match status" value="1"/>
</dbReference>
<evidence type="ECO:0000256" key="11">
    <source>
        <dbReference type="ARBA" id="ARBA00048543"/>
    </source>
</evidence>
<dbReference type="SUPFAM" id="SSF51735">
    <property type="entry name" value="NAD(P)-binding Rossmann-fold domains"/>
    <property type="match status" value="1"/>
</dbReference>
<name>A0A5J4RKV0_9ZZZZ</name>
<accession>A0A5J4RKV0</accession>
<evidence type="ECO:0000256" key="2">
    <source>
        <dbReference type="ARBA" id="ARBA00001946"/>
    </source>
</evidence>
<comment type="catalytic activity">
    <reaction evidence="11">
        <text>2-C-methyl-D-erythritol 4-phosphate + NADP(+) = 1-deoxy-D-xylulose 5-phosphate + NADPH + H(+)</text>
        <dbReference type="Rhea" id="RHEA:13717"/>
        <dbReference type="ChEBI" id="CHEBI:15378"/>
        <dbReference type="ChEBI" id="CHEBI:57783"/>
        <dbReference type="ChEBI" id="CHEBI:57792"/>
        <dbReference type="ChEBI" id="CHEBI:58262"/>
        <dbReference type="ChEBI" id="CHEBI:58349"/>
        <dbReference type="EC" id="1.1.1.267"/>
    </reaction>
    <physiologicalReaction direction="right-to-left" evidence="11">
        <dbReference type="Rhea" id="RHEA:13719"/>
    </physiologicalReaction>
</comment>
<evidence type="ECO:0000256" key="1">
    <source>
        <dbReference type="ARBA" id="ARBA00001936"/>
    </source>
</evidence>
<evidence type="ECO:0000256" key="5">
    <source>
        <dbReference type="ARBA" id="ARBA00012366"/>
    </source>
</evidence>
<dbReference type="PANTHER" id="PTHR30525:SF0">
    <property type="entry name" value="1-DEOXY-D-XYLULOSE 5-PHOSPHATE REDUCTOISOMERASE, CHLOROPLASTIC"/>
    <property type="match status" value="1"/>
</dbReference>
<dbReference type="InterPro" id="IPR026877">
    <property type="entry name" value="DXPR_C"/>
</dbReference>
<dbReference type="GO" id="GO:0016853">
    <property type="term" value="F:isomerase activity"/>
    <property type="evidence" value="ECO:0007669"/>
    <property type="project" value="UniProtKB-KW"/>
</dbReference>
<keyword evidence="10" id="KW-0414">Isoprene biosynthesis</keyword>
<keyword evidence="9" id="KW-0464">Manganese</keyword>
<dbReference type="GO" id="GO:0070402">
    <property type="term" value="F:NADPH binding"/>
    <property type="evidence" value="ECO:0007669"/>
    <property type="project" value="InterPro"/>
</dbReference>
<keyword evidence="6" id="KW-0479">Metal-binding</keyword>
<dbReference type="UniPathway" id="UPA00056">
    <property type="reaction ID" value="UER00092"/>
</dbReference>